<reference evidence="4 5" key="1">
    <citation type="journal article" date="2010" name="Science">
        <title>Genomic comparison of the ants Camponotus floridanus and Harpegnathos saltator.</title>
        <authorList>
            <person name="Bonasio R."/>
            <person name="Zhang G."/>
            <person name="Ye C."/>
            <person name="Mutti N.S."/>
            <person name="Fang X."/>
            <person name="Qin N."/>
            <person name="Donahue G."/>
            <person name="Yang P."/>
            <person name="Li Q."/>
            <person name="Li C."/>
            <person name="Zhang P."/>
            <person name="Huang Z."/>
            <person name="Berger S.L."/>
            <person name="Reinberg D."/>
            <person name="Wang J."/>
            <person name="Liebig J."/>
        </authorList>
    </citation>
    <scope>NUCLEOTIDE SEQUENCE [LARGE SCALE GENOMIC DNA]</scope>
    <source>
        <strain evidence="4 5">R22 G/1</strain>
    </source>
</reference>
<feature type="compositionally biased region" description="Low complexity" evidence="2">
    <location>
        <begin position="157"/>
        <end position="175"/>
    </location>
</feature>
<dbReference type="InParanoid" id="E2BRH6"/>
<dbReference type="Proteomes" id="UP000008237">
    <property type="component" value="Unassembled WGS sequence"/>
</dbReference>
<keyword evidence="3" id="KW-0732">Signal</keyword>
<feature type="compositionally biased region" description="Polar residues" evidence="2">
    <location>
        <begin position="183"/>
        <end position="194"/>
    </location>
</feature>
<name>E2BRH6_HARSA</name>
<evidence type="ECO:0000313" key="4">
    <source>
        <dbReference type="EMBL" id="EFN81668.1"/>
    </source>
</evidence>
<dbReference type="STRING" id="610380.E2BRH6"/>
<feature type="region of interest" description="Disordered" evidence="2">
    <location>
        <begin position="138"/>
        <end position="194"/>
    </location>
</feature>
<dbReference type="OMA" id="ARACNSV"/>
<dbReference type="OrthoDB" id="7555388at2759"/>
<accession>E2BRH6</accession>
<evidence type="ECO:0000256" key="1">
    <source>
        <dbReference type="SAM" id="Coils"/>
    </source>
</evidence>
<dbReference type="EMBL" id="GL449965">
    <property type="protein sequence ID" value="EFN81668.1"/>
    <property type="molecule type" value="Genomic_DNA"/>
</dbReference>
<organism evidence="5">
    <name type="scientific">Harpegnathos saltator</name>
    <name type="common">Jerdon's jumping ant</name>
    <dbReference type="NCBI Taxonomy" id="610380"/>
    <lineage>
        <taxon>Eukaryota</taxon>
        <taxon>Metazoa</taxon>
        <taxon>Ecdysozoa</taxon>
        <taxon>Arthropoda</taxon>
        <taxon>Hexapoda</taxon>
        <taxon>Insecta</taxon>
        <taxon>Pterygota</taxon>
        <taxon>Neoptera</taxon>
        <taxon>Endopterygota</taxon>
        <taxon>Hymenoptera</taxon>
        <taxon>Apocrita</taxon>
        <taxon>Aculeata</taxon>
        <taxon>Formicoidea</taxon>
        <taxon>Formicidae</taxon>
        <taxon>Ponerinae</taxon>
        <taxon>Ponerini</taxon>
        <taxon>Harpegnathos</taxon>
    </lineage>
</organism>
<evidence type="ECO:0000313" key="5">
    <source>
        <dbReference type="Proteomes" id="UP000008237"/>
    </source>
</evidence>
<feature type="signal peptide" evidence="3">
    <location>
        <begin position="1"/>
        <end position="16"/>
    </location>
</feature>
<evidence type="ECO:0000256" key="2">
    <source>
        <dbReference type="SAM" id="MobiDB-lite"/>
    </source>
</evidence>
<proteinExistence type="predicted"/>
<sequence length="625" mass="64409">MKIFLVYFLIWGLVNGQSLNPEQLLAGATAESLASVISGSLLSGQRSIAGSSGNAFTDDQININFRPGFEAESKLLTQKAAFGHEDTLALANANAAAQTTSFTPWFPKQDAASVSSRSLTKIITNPLFKTQAIGLTELDKESSGSTEEKSFVTRHFSSSVSSSTSQSSSTSSTASEKSEVSSNNAKSYSNVGSPTKNKIDISAKAIAKAEAEAKAASEAAVAAQADAIAQAKAATRAKAEASAAAAAEARAEAKAWAEAEARVQAEARANASAQAEAKAKAEASAKAEAKAKAEAEAQAQTKARVDAEERAAASARAEAKARAQAKAEAEVSARAEAMARAEAKARAEAEARAEASAQAEAEAKAEAAAGAKAVVEAKLAAQINTVTEAYINAVTKAEASAKTAAVASIATMNAAKAIKLAASAQAQAAIKATAAEEAAAAAAVSTSEVNVAASAVEAALMLSMMISQSADLAEKTAISYVMKLVKMAMASEAANKFIESKTINDKERVALATTAVQASLSKHIEGKQKMEQLSMYQEVTKETSTKAAVAQSIALEHAKLVSREVEEAAKIQASASAKLDSNTAELESTMAVRTNFQNAIRDGIVVGLNAVPKLMIRHVEIKTNN</sequence>
<protein>
    <submittedName>
        <fullName evidence="4">Uncharacterized protein</fullName>
    </submittedName>
</protein>
<feature type="chain" id="PRO_5003158381" evidence="3">
    <location>
        <begin position="17"/>
        <end position="625"/>
    </location>
</feature>
<gene>
    <name evidence="4" type="ORF">EAI_14296</name>
</gene>
<keyword evidence="1" id="KW-0175">Coiled coil</keyword>
<feature type="coiled-coil region" evidence="1">
    <location>
        <begin position="338"/>
        <end position="366"/>
    </location>
</feature>
<keyword evidence="5" id="KW-1185">Reference proteome</keyword>
<dbReference type="AlphaFoldDB" id="E2BRH6"/>
<feature type="region of interest" description="Disordered" evidence="2">
    <location>
        <begin position="292"/>
        <end position="311"/>
    </location>
</feature>
<evidence type="ECO:0000256" key="3">
    <source>
        <dbReference type="SAM" id="SignalP"/>
    </source>
</evidence>
<feature type="compositionally biased region" description="Basic and acidic residues" evidence="2">
    <location>
        <begin position="138"/>
        <end position="151"/>
    </location>
</feature>